<name>A0A1H9HL48_FLAFI</name>
<reference evidence="5" key="1">
    <citation type="submission" date="2016-10" db="EMBL/GenBank/DDBJ databases">
        <authorList>
            <person name="Varghese N."/>
            <person name="Submissions S."/>
        </authorList>
    </citation>
    <scope>NUCLEOTIDE SEQUENCE [LARGE SCALE GENOMIC DNA]</scope>
    <source>
        <strain evidence="5">DSM 15719</strain>
    </source>
</reference>
<dbReference type="AlphaFoldDB" id="A0A1H9HL48"/>
<accession>A0A1H9HL48</accession>
<dbReference type="InterPro" id="IPR002068">
    <property type="entry name" value="A-crystallin/Hsp20_dom"/>
</dbReference>
<dbReference type="OrthoDB" id="9814487at2"/>
<dbReference type="EMBL" id="FOFZ01000003">
    <property type="protein sequence ID" value="SEQ63028.1"/>
    <property type="molecule type" value="Genomic_DNA"/>
</dbReference>
<dbReference type="Proteomes" id="UP000183658">
    <property type="component" value="Unassembled WGS sequence"/>
</dbReference>
<evidence type="ECO:0000259" key="3">
    <source>
        <dbReference type="PROSITE" id="PS01031"/>
    </source>
</evidence>
<comment type="similarity">
    <text evidence="1 2">Belongs to the small heat shock protein (HSP20) family.</text>
</comment>
<evidence type="ECO:0000256" key="2">
    <source>
        <dbReference type="RuleBase" id="RU003616"/>
    </source>
</evidence>
<evidence type="ECO:0000313" key="4">
    <source>
        <dbReference type="EMBL" id="SEQ63028.1"/>
    </source>
</evidence>
<dbReference type="RefSeq" id="WP_074722373.1">
    <property type="nucleotide sequence ID" value="NZ_CBCRVS010000010.1"/>
</dbReference>
<evidence type="ECO:0000256" key="1">
    <source>
        <dbReference type="PROSITE-ProRule" id="PRU00285"/>
    </source>
</evidence>
<dbReference type="PROSITE" id="PS01031">
    <property type="entry name" value="SHSP"/>
    <property type="match status" value="1"/>
</dbReference>
<dbReference type="Pfam" id="PF00011">
    <property type="entry name" value="HSP20"/>
    <property type="match status" value="1"/>
</dbReference>
<dbReference type="CDD" id="cd06464">
    <property type="entry name" value="ACD_sHsps-like"/>
    <property type="match status" value="1"/>
</dbReference>
<gene>
    <name evidence="4" type="ORF">SAMN05444355_103170</name>
</gene>
<organism evidence="4 5">
    <name type="scientific">Flavobacterium frigoris</name>
    <dbReference type="NCBI Taxonomy" id="229204"/>
    <lineage>
        <taxon>Bacteria</taxon>
        <taxon>Pseudomonadati</taxon>
        <taxon>Bacteroidota</taxon>
        <taxon>Flavobacteriia</taxon>
        <taxon>Flavobacteriales</taxon>
        <taxon>Flavobacteriaceae</taxon>
        <taxon>Flavobacterium</taxon>
    </lineage>
</organism>
<dbReference type="Gene3D" id="2.60.40.790">
    <property type="match status" value="1"/>
</dbReference>
<dbReference type="InterPro" id="IPR008978">
    <property type="entry name" value="HSP20-like_chaperone"/>
</dbReference>
<feature type="domain" description="SHSP" evidence="3">
    <location>
        <begin position="43"/>
        <end position="158"/>
    </location>
</feature>
<dbReference type="SUPFAM" id="SSF49764">
    <property type="entry name" value="HSP20-like chaperones"/>
    <property type="match status" value="1"/>
</dbReference>
<evidence type="ECO:0000313" key="5">
    <source>
        <dbReference type="Proteomes" id="UP000183658"/>
    </source>
</evidence>
<dbReference type="InterPro" id="IPR031107">
    <property type="entry name" value="Small_HSP"/>
</dbReference>
<dbReference type="PANTHER" id="PTHR11527">
    <property type="entry name" value="HEAT-SHOCK PROTEIN 20 FAMILY MEMBER"/>
    <property type="match status" value="1"/>
</dbReference>
<keyword evidence="5" id="KW-1185">Reference proteome</keyword>
<sequence length="158" mass="18029">MEALVKRNGFTPLVSTGFLPTTNTFFDDFLSRDLMEMTGPNFATLGTNLPSVNLKETDKKIEIELAAPGLKKEDFKIEIDNNMLTISSEKEEEKEETSKKENYYRKEFSYQSFSRSFNLPDYTDENHINANYKDGILHVDIAKKEGGKKKTAKTIAIK</sequence>
<proteinExistence type="inferred from homology"/>
<protein>
    <submittedName>
        <fullName evidence="4">HSP20 family protein</fullName>
    </submittedName>
</protein>